<dbReference type="EMBL" id="CAJVPT010030387">
    <property type="protein sequence ID" value="CAG8694264.1"/>
    <property type="molecule type" value="Genomic_DNA"/>
</dbReference>
<accession>A0ACA9P9T3</accession>
<proteinExistence type="predicted"/>
<gene>
    <name evidence="1" type="ORF">ACOLOM_LOCUS9968</name>
</gene>
<comment type="caution">
    <text evidence="1">The sequence shown here is derived from an EMBL/GenBank/DDBJ whole genome shotgun (WGS) entry which is preliminary data.</text>
</comment>
<evidence type="ECO:0000313" key="2">
    <source>
        <dbReference type="Proteomes" id="UP000789525"/>
    </source>
</evidence>
<sequence>MAPHQETESTVWQLYHRRAKIRDKSLLDHWNGLFASVVTAFCVESRKMLQEDPLDSIQVAVWYIAARQANSSLPFTPPRQFKQHKWVIFVNGLLFTSLTCSLIAALMGLTCLHWVKEYEHGANNKLPFQGEKSRALHRHYQYQGVKKWLMDEMIATAPNLLYMAAICLFTGLAIWLWHLNWRVALVLLIGMLAVATWYIITTLFAILSPSAPFKTPISKFSLVFSFVELVKDSLEITSGFLRNFNGTRQPS</sequence>
<keyword evidence="2" id="KW-1185">Reference proteome</keyword>
<organism evidence="1 2">
    <name type="scientific">Acaulospora colombiana</name>
    <dbReference type="NCBI Taxonomy" id="27376"/>
    <lineage>
        <taxon>Eukaryota</taxon>
        <taxon>Fungi</taxon>
        <taxon>Fungi incertae sedis</taxon>
        <taxon>Mucoromycota</taxon>
        <taxon>Glomeromycotina</taxon>
        <taxon>Glomeromycetes</taxon>
        <taxon>Diversisporales</taxon>
        <taxon>Acaulosporaceae</taxon>
        <taxon>Acaulospora</taxon>
    </lineage>
</organism>
<evidence type="ECO:0000313" key="1">
    <source>
        <dbReference type="EMBL" id="CAG8694264.1"/>
    </source>
</evidence>
<reference evidence="1" key="1">
    <citation type="submission" date="2021-06" db="EMBL/GenBank/DDBJ databases">
        <authorList>
            <person name="Kallberg Y."/>
            <person name="Tangrot J."/>
            <person name="Rosling A."/>
        </authorList>
    </citation>
    <scope>NUCLEOTIDE SEQUENCE</scope>
    <source>
        <strain evidence="1">CL356</strain>
    </source>
</reference>
<protein>
    <submittedName>
        <fullName evidence="1">11184_t:CDS:1</fullName>
    </submittedName>
</protein>
<dbReference type="Proteomes" id="UP000789525">
    <property type="component" value="Unassembled WGS sequence"/>
</dbReference>
<name>A0ACA9P9T3_9GLOM</name>